<protein>
    <submittedName>
        <fullName evidence="1">Uncharacterized protein</fullName>
    </submittedName>
</protein>
<evidence type="ECO:0000313" key="1">
    <source>
        <dbReference type="EMBL" id="QUH23975.1"/>
    </source>
</evidence>
<dbReference type="EMBL" id="CP058560">
    <property type="protein sequence ID" value="QUH23975.1"/>
    <property type="molecule type" value="Genomic_DNA"/>
</dbReference>
<dbReference type="Proteomes" id="UP000681041">
    <property type="component" value="Chromosome"/>
</dbReference>
<name>A0A8T8K8S1_9EURY</name>
<sequence length="47" mass="5524">MEISLEKAEKEEKINNRESFVDFYQMDGTDFDSPEKISYSFIGVDLK</sequence>
<dbReference type="GeneID" id="64820999"/>
<dbReference type="AlphaFoldDB" id="A0A8T8K8S1"/>
<dbReference type="RefSeq" id="WP_211532932.1">
    <property type="nucleotide sequence ID" value="NZ_CP058560.1"/>
</dbReference>
<accession>A0A8T8K8S1</accession>
<evidence type="ECO:0000313" key="2">
    <source>
        <dbReference type="Proteomes" id="UP000681041"/>
    </source>
</evidence>
<proteinExistence type="predicted"/>
<organism evidence="1 2">
    <name type="scientific">Methanobacterium alkalithermotolerans</name>
    <dbReference type="NCBI Taxonomy" id="2731220"/>
    <lineage>
        <taxon>Archaea</taxon>
        <taxon>Methanobacteriati</taxon>
        <taxon>Methanobacteriota</taxon>
        <taxon>Methanomada group</taxon>
        <taxon>Methanobacteria</taxon>
        <taxon>Methanobacteriales</taxon>
        <taxon>Methanobacteriaceae</taxon>
        <taxon>Methanobacterium</taxon>
    </lineage>
</organism>
<keyword evidence="2" id="KW-1185">Reference proteome</keyword>
<reference evidence="1" key="1">
    <citation type="submission" date="2020-07" db="EMBL/GenBank/DDBJ databases">
        <title>Methanobacterium. sp. MethCan genome.</title>
        <authorList>
            <person name="Postec A."/>
            <person name="Quemeneur M."/>
        </authorList>
    </citation>
    <scope>NUCLEOTIDE SEQUENCE</scope>
    <source>
        <strain evidence="1">MethCAN</strain>
    </source>
</reference>
<gene>
    <name evidence="1" type="ORF">HYG87_09500</name>
</gene>
<dbReference type="KEGG" id="meme:HYG87_09500"/>